<evidence type="ECO:0000256" key="5">
    <source>
        <dbReference type="SAM" id="Phobius"/>
    </source>
</evidence>
<evidence type="ECO:0000256" key="4">
    <source>
        <dbReference type="ARBA" id="ARBA00023136"/>
    </source>
</evidence>
<organism evidence="7 8">
    <name type="scientific">Thioalkalicoccus limnaeus</name>
    <dbReference type="NCBI Taxonomy" id="120681"/>
    <lineage>
        <taxon>Bacteria</taxon>
        <taxon>Pseudomonadati</taxon>
        <taxon>Pseudomonadota</taxon>
        <taxon>Gammaproteobacteria</taxon>
        <taxon>Chromatiales</taxon>
        <taxon>Chromatiaceae</taxon>
        <taxon>Thioalkalicoccus</taxon>
    </lineage>
</organism>
<evidence type="ECO:0000313" key="7">
    <source>
        <dbReference type="EMBL" id="MEY6430856.1"/>
    </source>
</evidence>
<dbReference type="Pfam" id="PF04932">
    <property type="entry name" value="Wzy_C"/>
    <property type="match status" value="1"/>
</dbReference>
<protein>
    <submittedName>
        <fullName evidence="7">O-antigen ligase family protein</fullName>
    </submittedName>
</protein>
<evidence type="ECO:0000313" key="8">
    <source>
        <dbReference type="Proteomes" id="UP001564408"/>
    </source>
</evidence>
<dbReference type="GO" id="GO:0016874">
    <property type="term" value="F:ligase activity"/>
    <property type="evidence" value="ECO:0007669"/>
    <property type="project" value="UniProtKB-KW"/>
</dbReference>
<feature type="transmembrane region" description="Helical" evidence="5">
    <location>
        <begin position="184"/>
        <end position="207"/>
    </location>
</feature>
<keyword evidence="3 5" id="KW-1133">Transmembrane helix</keyword>
<reference evidence="7 8" key="1">
    <citation type="submission" date="2024-05" db="EMBL/GenBank/DDBJ databases">
        <title>Genome Sequence and Characterization of the New Strain Purple Sulfur Bacterium of Genus Thioalkalicoccus.</title>
        <authorList>
            <person name="Bryantseva I.A."/>
            <person name="Kyndt J.A."/>
            <person name="Imhoff J.F."/>
        </authorList>
    </citation>
    <scope>NUCLEOTIDE SEQUENCE [LARGE SCALE GENOMIC DNA]</scope>
    <source>
        <strain evidence="7 8">Um2</strain>
    </source>
</reference>
<keyword evidence="2 5" id="KW-0812">Transmembrane</keyword>
<feature type="transmembrane region" description="Helical" evidence="5">
    <location>
        <begin position="60"/>
        <end position="80"/>
    </location>
</feature>
<feature type="transmembrane region" description="Helical" evidence="5">
    <location>
        <begin position="17"/>
        <end position="48"/>
    </location>
</feature>
<feature type="transmembrane region" description="Helical" evidence="5">
    <location>
        <begin position="213"/>
        <end position="230"/>
    </location>
</feature>
<feature type="transmembrane region" description="Helical" evidence="5">
    <location>
        <begin position="242"/>
        <end position="262"/>
    </location>
</feature>
<keyword evidence="8" id="KW-1185">Reference proteome</keyword>
<proteinExistence type="predicted"/>
<dbReference type="RefSeq" id="WP_369665240.1">
    <property type="nucleotide sequence ID" value="NZ_JBDKXB010000001.1"/>
</dbReference>
<comment type="caution">
    <text evidence="7">The sequence shown here is derived from an EMBL/GenBank/DDBJ whole genome shotgun (WGS) entry which is preliminary data.</text>
</comment>
<dbReference type="PANTHER" id="PTHR37422">
    <property type="entry name" value="TEICHURONIC ACID BIOSYNTHESIS PROTEIN TUAE"/>
    <property type="match status" value="1"/>
</dbReference>
<name>A0ABV4B956_9GAMM</name>
<gene>
    <name evidence="7" type="ORF">ABC977_00355</name>
</gene>
<dbReference type="PANTHER" id="PTHR37422:SF13">
    <property type="entry name" value="LIPOPOLYSACCHARIDE BIOSYNTHESIS PROTEIN PA4999-RELATED"/>
    <property type="match status" value="1"/>
</dbReference>
<feature type="transmembrane region" description="Helical" evidence="5">
    <location>
        <begin position="115"/>
        <end position="132"/>
    </location>
</feature>
<dbReference type="InterPro" id="IPR051533">
    <property type="entry name" value="WaaL-like"/>
</dbReference>
<feature type="transmembrane region" description="Helical" evidence="5">
    <location>
        <begin position="351"/>
        <end position="371"/>
    </location>
</feature>
<dbReference type="InterPro" id="IPR007016">
    <property type="entry name" value="O-antigen_ligase-rel_domated"/>
</dbReference>
<evidence type="ECO:0000256" key="1">
    <source>
        <dbReference type="ARBA" id="ARBA00004141"/>
    </source>
</evidence>
<dbReference type="Proteomes" id="UP001564408">
    <property type="component" value="Unassembled WGS sequence"/>
</dbReference>
<feature type="transmembrane region" description="Helical" evidence="5">
    <location>
        <begin position="152"/>
        <end position="172"/>
    </location>
</feature>
<feature type="domain" description="O-antigen ligase-related" evidence="6">
    <location>
        <begin position="197"/>
        <end position="363"/>
    </location>
</feature>
<feature type="transmembrane region" description="Helical" evidence="5">
    <location>
        <begin position="391"/>
        <end position="408"/>
    </location>
</feature>
<feature type="transmembrane region" description="Helical" evidence="5">
    <location>
        <begin position="92"/>
        <end position="108"/>
    </location>
</feature>
<evidence type="ECO:0000256" key="3">
    <source>
        <dbReference type="ARBA" id="ARBA00022989"/>
    </source>
</evidence>
<keyword evidence="7" id="KW-0436">Ligase</keyword>
<evidence type="ECO:0000256" key="2">
    <source>
        <dbReference type="ARBA" id="ARBA00022692"/>
    </source>
</evidence>
<dbReference type="EMBL" id="JBDKXB010000001">
    <property type="protein sequence ID" value="MEY6430856.1"/>
    <property type="molecule type" value="Genomic_DNA"/>
</dbReference>
<sequence>MIPISAATVPRRRIAEILLLVFAFSAWNLTGPAHIALFALVILFLVDWPVAGPRLRRDPAFWLGLAAVILVTLLAVRAALLFPETAERQWPAIWEWASPFLFVVFAWWLRGDVRLIRLVLLAALIGLVVGVLRKSDWALLGEALGGMRYHFGQPALGIAFIASVALLGLALYRPPLVSAGSGQAVRTLVIAAAWGLAVAFVVAMLLILQARGAAVGLLAAGGTLVAYRLWQARGAKRERRSGLVPAAMILVLLVAVATAAIWSGRDRLVQDLAALGPGGDPEALAWTSSTAIRINLWRTGLEVFAARPGLGWGPGTDTTKYLIPNEAVALPAATLEHAPGAAHLHSVIVEALVRFGSTALLIAVPLAILLVRSGWVMWRRLATEDPRLREWLVLVALMTGLFLIYEYRLVHVDMRFFLLLFLGIWYSFSLRPDSDPA</sequence>
<accession>A0ABV4B956</accession>
<comment type="subcellular location">
    <subcellularLocation>
        <location evidence="1">Membrane</location>
        <topology evidence="1">Multi-pass membrane protein</topology>
    </subcellularLocation>
</comment>
<evidence type="ECO:0000259" key="6">
    <source>
        <dbReference type="Pfam" id="PF04932"/>
    </source>
</evidence>
<keyword evidence="4 5" id="KW-0472">Membrane</keyword>